<dbReference type="AlphaFoldDB" id="A0AAC9NNI5"/>
<reference evidence="1 2" key="1">
    <citation type="submission" date="2016-11" db="EMBL/GenBank/DDBJ databases">
        <authorList>
            <person name="Hagglund E."/>
            <person name="Bystrom M."/>
            <person name="Naslund J."/>
            <person name="Stenberg P."/>
            <person name="Sjodin A."/>
        </authorList>
    </citation>
    <scope>NUCLEOTIDE SEQUENCE [LARGE SCALE GENOMIC DNA]</scope>
    <source>
        <strain evidence="1 2">CCUG 58020</strain>
    </source>
</reference>
<dbReference type="KEGG" id="fhi:FSC454_05930"/>
<accession>A0AAC9NNI5</accession>
<dbReference type="RefSeq" id="WP_066045439.1">
    <property type="nucleotide sequence ID" value="NZ_CP018093.1"/>
</dbReference>
<evidence type="ECO:0000313" key="2">
    <source>
        <dbReference type="Proteomes" id="UP000182459"/>
    </source>
</evidence>
<sequence length="66" mass="7223">MSNESQNNNQLLENVNTLFKKKYTTPVLNIATTSSSPCRIKGNKDIYANQETTFATPSGQARANAS</sequence>
<protein>
    <submittedName>
        <fullName evidence="1">Uncharacterized protein</fullName>
    </submittedName>
</protein>
<evidence type="ECO:0000313" key="1">
    <source>
        <dbReference type="EMBL" id="APD50680.1"/>
    </source>
</evidence>
<name>A0AAC9NNI5_9GAMM</name>
<organism evidence="1 2">
    <name type="scientific">Francisella hispaniensis FSC454</name>
    <dbReference type="NCBI Taxonomy" id="1088883"/>
    <lineage>
        <taxon>Bacteria</taxon>
        <taxon>Pseudomonadati</taxon>
        <taxon>Pseudomonadota</taxon>
        <taxon>Gammaproteobacteria</taxon>
        <taxon>Thiotrichales</taxon>
        <taxon>Francisellaceae</taxon>
        <taxon>Francisella</taxon>
    </lineage>
</organism>
<dbReference type="Proteomes" id="UP000182459">
    <property type="component" value="Chromosome"/>
</dbReference>
<dbReference type="EMBL" id="CP018093">
    <property type="protein sequence ID" value="APD50680.1"/>
    <property type="molecule type" value="Genomic_DNA"/>
</dbReference>
<gene>
    <name evidence="1" type="ORF">FSC454_05930</name>
</gene>
<proteinExistence type="predicted"/>
<keyword evidence="2" id="KW-1185">Reference proteome</keyword>